<dbReference type="EMBL" id="JAIWYP010000015">
    <property type="protein sequence ID" value="KAH3702403.1"/>
    <property type="molecule type" value="Genomic_DNA"/>
</dbReference>
<proteinExistence type="predicted"/>
<feature type="compositionally biased region" description="Basic and acidic residues" evidence="1">
    <location>
        <begin position="19"/>
        <end position="30"/>
    </location>
</feature>
<comment type="caution">
    <text evidence="2">The sequence shown here is derived from an EMBL/GenBank/DDBJ whole genome shotgun (WGS) entry which is preliminary data.</text>
</comment>
<sequence length="116" mass="13271">MPDGNDEYDHTTNTLSSESDSRKRDNIYNKPKIERHGAYDHTGRLENNMTRTGDDYDTTQFVGRNDDVSDYNHVVSTTVTRGYGKNNYEQGGYDLFHGIKTKLPQCDDTDYAHANI</sequence>
<evidence type="ECO:0000313" key="3">
    <source>
        <dbReference type="Proteomes" id="UP000828390"/>
    </source>
</evidence>
<name>A0A9D3YQK1_DREPO</name>
<protein>
    <submittedName>
        <fullName evidence="2">Uncharacterized protein</fullName>
    </submittedName>
</protein>
<organism evidence="2 3">
    <name type="scientific">Dreissena polymorpha</name>
    <name type="common">Zebra mussel</name>
    <name type="synonym">Mytilus polymorpha</name>
    <dbReference type="NCBI Taxonomy" id="45954"/>
    <lineage>
        <taxon>Eukaryota</taxon>
        <taxon>Metazoa</taxon>
        <taxon>Spiralia</taxon>
        <taxon>Lophotrochozoa</taxon>
        <taxon>Mollusca</taxon>
        <taxon>Bivalvia</taxon>
        <taxon>Autobranchia</taxon>
        <taxon>Heteroconchia</taxon>
        <taxon>Euheterodonta</taxon>
        <taxon>Imparidentia</taxon>
        <taxon>Neoheterodontei</taxon>
        <taxon>Myida</taxon>
        <taxon>Dreissenoidea</taxon>
        <taxon>Dreissenidae</taxon>
        <taxon>Dreissena</taxon>
    </lineage>
</organism>
<dbReference type="Proteomes" id="UP000828390">
    <property type="component" value="Unassembled WGS sequence"/>
</dbReference>
<accession>A0A9D3YQK1</accession>
<feature type="region of interest" description="Disordered" evidence="1">
    <location>
        <begin position="1"/>
        <end position="30"/>
    </location>
</feature>
<gene>
    <name evidence="2" type="ORF">DPMN_077420</name>
</gene>
<evidence type="ECO:0000256" key="1">
    <source>
        <dbReference type="SAM" id="MobiDB-lite"/>
    </source>
</evidence>
<reference evidence="2" key="1">
    <citation type="journal article" date="2019" name="bioRxiv">
        <title>The Genome of the Zebra Mussel, Dreissena polymorpha: A Resource for Invasive Species Research.</title>
        <authorList>
            <person name="McCartney M.A."/>
            <person name="Auch B."/>
            <person name="Kono T."/>
            <person name="Mallez S."/>
            <person name="Zhang Y."/>
            <person name="Obille A."/>
            <person name="Becker A."/>
            <person name="Abrahante J.E."/>
            <person name="Garbe J."/>
            <person name="Badalamenti J.P."/>
            <person name="Herman A."/>
            <person name="Mangelson H."/>
            <person name="Liachko I."/>
            <person name="Sullivan S."/>
            <person name="Sone E.D."/>
            <person name="Koren S."/>
            <person name="Silverstein K.A.T."/>
            <person name="Beckman K.B."/>
            <person name="Gohl D.M."/>
        </authorList>
    </citation>
    <scope>NUCLEOTIDE SEQUENCE</scope>
    <source>
        <strain evidence="2">Duluth1</strain>
        <tissue evidence="2">Whole animal</tissue>
    </source>
</reference>
<reference evidence="2" key="2">
    <citation type="submission" date="2020-11" db="EMBL/GenBank/DDBJ databases">
        <authorList>
            <person name="McCartney M.A."/>
            <person name="Auch B."/>
            <person name="Kono T."/>
            <person name="Mallez S."/>
            <person name="Becker A."/>
            <person name="Gohl D.M."/>
            <person name="Silverstein K.A.T."/>
            <person name="Koren S."/>
            <person name="Bechman K.B."/>
            <person name="Herman A."/>
            <person name="Abrahante J.E."/>
            <person name="Garbe J."/>
        </authorList>
    </citation>
    <scope>NUCLEOTIDE SEQUENCE</scope>
    <source>
        <strain evidence="2">Duluth1</strain>
        <tissue evidence="2">Whole animal</tissue>
    </source>
</reference>
<evidence type="ECO:0000313" key="2">
    <source>
        <dbReference type="EMBL" id="KAH3702403.1"/>
    </source>
</evidence>
<dbReference type="AlphaFoldDB" id="A0A9D3YQK1"/>
<keyword evidence="3" id="KW-1185">Reference proteome</keyword>